<feature type="region of interest" description="Disordered" evidence="1">
    <location>
        <begin position="1"/>
        <end position="51"/>
    </location>
</feature>
<protein>
    <submittedName>
        <fullName evidence="2">Uncharacterized protein</fullName>
    </submittedName>
</protein>
<feature type="compositionally biased region" description="Basic and acidic residues" evidence="1">
    <location>
        <begin position="22"/>
        <end position="34"/>
    </location>
</feature>
<name>A0A7D9LIV9_PARCT</name>
<sequence length="379" mass="42232">MPDKSNRKRHRSDRTSSPSERSSSKDPENRGHRQDQHKRRRENNTDPGVNEDTLTKILAGVNDMKQQFVAWTTRVTAIEAKLNENSGATSQYSGEFDDDQLSIHPSDSPKEFDNINIVVNNPAIEAPLAGSLPPLDGVEPTNINEITNPNVVVSEEGTSCEFFDPESTAQRRWSPSDPFGKFLEKNMRRRLTLEQVNEIIGESSLPETEACVAPLLDKQILNYIPSSRKKFVEQRDKDLALIQRALLNSAGPLCCLHDRLENQDKISNEELLNTLQQSLCLLGSANHIVTTNRRKKILGAINPDKAQLADRDFPNAGKMLFGEDLPSLAAKHSELSRSLAKNLQKQPYSAKPHSSGGSPAAFVRPANKYNYSEPNQVSE</sequence>
<dbReference type="PANTHER" id="PTHR34239">
    <property type="entry name" value="APPLE DOMAIN-CONTAINING PROTEIN"/>
    <property type="match status" value="1"/>
</dbReference>
<dbReference type="OrthoDB" id="9050231at2759"/>
<feature type="compositionally biased region" description="Basic residues" evidence="1">
    <location>
        <begin position="1"/>
        <end position="12"/>
    </location>
</feature>
<evidence type="ECO:0000313" key="3">
    <source>
        <dbReference type="Proteomes" id="UP001152795"/>
    </source>
</evidence>
<dbReference type="EMBL" id="CACRXK020017511">
    <property type="protein sequence ID" value="CAB4031293.1"/>
    <property type="molecule type" value="Genomic_DNA"/>
</dbReference>
<dbReference type="PANTHER" id="PTHR34239:SF2">
    <property type="entry name" value="TRANSPOSABLE ELEMENT P TRANSPOSASE_THAP9 CONSERVED DOMAIN-CONTAINING PROTEIN"/>
    <property type="match status" value="1"/>
</dbReference>
<feature type="region of interest" description="Disordered" evidence="1">
    <location>
        <begin position="336"/>
        <end position="379"/>
    </location>
</feature>
<evidence type="ECO:0000313" key="2">
    <source>
        <dbReference type="EMBL" id="CAB4031293.1"/>
    </source>
</evidence>
<gene>
    <name evidence="2" type="ORF">PACLA_8A042891</name>
</gene>
<feature type="non-terminal residue" evidence="2">
    <location>
        <position position="379"/>
    </location>
</feature>
<proteinExistence type="predicted"/>
<evidence type="ECO:0000256" key="1">
    <source>
        <dbReference type="SAM" id="MobiDB-lite"/>
    </source>
</evidence>
<comment type="caution">
    <text evidence="2">The sequence shown here is derived from an EMBL/GenBank/DDBJ whole genome shotgun (WGS) entry which is preliminary data.</text>
</comment>
<organism evidence="2 3">
    <name type="scientific">Paramuricea clavata</name>
    <name type="common">Red gorgonian</name>
    <name type="synonym">Violescent sea-whip</name>
    <dbReference type="NCBI Taxonomy" id="317549"/>
    <lineage>
        <taxon>Eukaryota</taxon>
        <taxon>Metazoa</taxon>
        <taxon>Cnidaria</taxon>
        <taxon>Anthozoa</taxon>
        <taxon>Octocorallia</taxon>
        <taxon>Malacalcyonacea</taxon>
        <taxon>Plexauridae</taxon>
        <taxon>Paramuricea</taxon>
    </lineage>
</organism>
<keyword evidence="3" id="KW-1185">Reference proteome</keyword>
<dbReference type="AlphaFoldDB" id="A0A7D9LIV9"/>
<accession>A0A7D9LIV9</accession>
<dbReference type="Proteomes" id="UP001152795">
    <property type="component" value="Unassembled WGS sequence"/>
</dbReference>
<reference evidence="2" key="1">
    <citation type="submission" date="2020-04" db="EMBL/GenBank/DDBJ databases">
        <authorList>
            <person name="Alioto T."/>
            <person name="Alioto T."/>
            <person name="Gomez Garrido J."/>
        </authorList>
    </citation>
    <scope>NUCLEOTIDE SEQUENCE</scope>
    <source>
        <strain evidence="2">A484AB</strain>
    </source>
</reference>
<feature type="compositionally biased region" description="Polar residues" evidence="1">
    <location>
        <begin position="369"/>
        <end position="379"/>
    </location>
</feature>